<name>A0ABQ5JGC2_9ASTR</name>
<dbReference type="InterPro" id="IPR036397">
    <property type="entry name" value="RNaseH_sf"/>
</dbReference>
<evidence type="ECO:0000259" key="1">
    <source>
        <dbReference type="Pfam" id="PF24626"/>
    </source>
</evidence>
<comment type="caution">
    <text evidence="2">The sequence shown here is derived from an EMBL/GenBank/DDBJ whole genome shotgun (WGS) entry which is preliminary data.</text>
</comment>
<proteinExistence type="predicted"/>
<dbReference type="Pfam" id="PF24626">
    <property type="entry name" value="SH3_Tf2-1"/>
    <property type="match status" value="1"/>
</dbReference>
<keyword evidence="2" id="KW-0695">RNA-directed DNA polymerase</keyword>
<keyword evidence="3" id="KW-1185">Reference proteome</keyword>
<dbReference type="PANTHER" id="PTHR46148">
    <property type="entry name" value="CHROMO DOMAIN-CONTAINING PROTEIN"/>
    <property type="match status" value="1"/>
</dbReference>
<sequence length="190" mass="21984">MSNESLVIPMEELQVDDKHLPLVGFSYNNSYHTSIKATPFEALYGRKCRTLVCWAKVGDAQLTGPEIVHETTEKIIEKVMLKVSPWKGFIRFGKQEKLNPRYIVPFKVLAIIGHVAYKLKLPQQLRRVHCTFHISNLKKCLPYESLVIPLDEIHIDDKLHFVEEPVEIMDRVSQTVESKPYTHYQGLLEL</sequence>
<reference evidence="2" key="2">
    <citation type="submission" date="2022-01" db="EMBL/GenBank/DDBJ databases">
        <authorList>
            <person name="Yamashiro T."/>
            <person name="Shiraishi A."/>
            <person name="Satake H."/>
            <person name="Nakayama K."/>
        </authorList>
    </citation>
    <scope>NUCLEOTIDE SEQUENCE</scope>
</reference>
<keyword evidence="2" id="KW-0808">Transferase</keyword>
<organism evidence="2 3">
    <name type="scientific">Tanacetum coccineum</name>
    <dbReference type="NCBI Taxonomy" id="301880"/>
    <lineage>
        <taxon>Eukaryota</taxon>
        <taxon>Viridiplantae</taxon>
        <taxon>Streptophyta</taxon>
        <taxon>Embryophyta</taxon>
        <taxon>Tracheophyta</taxon>
        <taxon>Spermatophyta</taxon>
        <taxon>Magnoliopsida</taxon>
        <taxon>eudicotyledons</taxon>
        <taxon>Gunneridae</taxon>
        <taxon>Pentapetalae</taxon>
        <taxon>asterids</taxon>
        <taxon>campanulids</taxon>
        <taxon>Asterales</taxon>
        <taxon>Asteraceae</taxon>
        <taxon>Asteroideae</taxon>
        <taxon>Anthemideae</taxon>
        <taxon>Anthemidinae</taxon>
        <taxon>Tanacetum</taxon>
    </lineage>
</organism>
<protein>
    <submittedName>
        <fullName evidence="2">Reverse transcriptase domain-containing protein</fullName>
    </submittedName>
</protein>
<dbReference type="InterPro" id="IPR056924">
    <property type="entry name" value="SH3_Tf2-1"/>
</dbReference>
<feature type="domain" description="Tf2-1-like SH3-like" evidence="1">
    <location>
        <begin position="78"/>
        <end position="140"/>
    </location>
</feature>
<keyword evidence="2" id="KW-0548">Nucleotidyltransferase</keyword>
<dbReference type="EMBL" id="BQNB010021840">
    <property type="protein sequence ID" value="GJU10588.1"/>
    <property type="molecule type" value="Genomic_DNA"/>
</dbReference>
<accession>A0ABQ5JGC2</accession>
<evidence type="ECO:0000313" key="2">
    <source>
        <dbReference type="EMBL" id="GJU10588.1"/>
    </source>
</evidence>
<gene>
    <name evidence="2" type="ORF">Tco_1132984</name>
</gene>
<dbReference type="PANTHER" id="PTHR46148:SF59">
    <property type="entry name" value="NUCLEOTIDYLTRANSFERASE, RIBONUCLEASE H"/>
    <property type="match status" value="1"/>
</dbReference>
<evidence type="ECO:0000313" key="3">
    <source>
        <dbReference type="Proteomes" id="UP001151760"/>
    </source>
</evidence>
<dbReference type="GO" id="GO:0003964">
    <property type="term" value="F:RNA-directed DNA polymerase activity"/>
    <property type="evidence" value="ECO:0007669"/>
    <property type="project" value="UniProtKB-KW"/>
</dbReference>
<dbReference type="Proteomes" id="UP001151760">
    <property type="component" value="Unassembled WGS sequence"/>
</dbReference>
<dbReference type="Gene3D" id="3.30.420.10">
    <property type="entry name" value="Ribonuclease H-like superfamily/Ribonuclease H"/>
    <property type="match status" value="1"/>
</dbReference>
<reference evidence="2" key="1">
    <citation type="journal article" date="2022" name="Int. J. Mol. Sci.">
        <title>Draft Genome of Tanacetum Coccineum: Genomic Comparison of Closely Related Tanacetum-Family Plants.</title>
        <authorList>
            <person name="Yamashiro T."/>
            <person name="Shiraishi A."/>
            <person name="Nakayama K."/>
            <person name="Satake H."/>
        </authorList>
    </citation>
    <scope>NUCLEOTIDE SEQUENCE</scope>
</reference>